<dbReference type="SUPFAM" id="SSF48452">
    <property type="entry name" value="TPR-like"/>
    <property type="match status" value="1"/>
</dbReference>
<dbReference type="SMART" id="SM00028">
    <property type="entry name" value="TPR"/>
    <property type="match status" value="2"/>
</dbReference>
<proteinExistence type="predicted"/>
<sequence>MYNIWPLIIILISLLVVLFIVMRRFPALAVLDVDNIPEEKEQQIKEKIIKSRIKRKFSYLDKFFALVGRLFLKISKYIWDSLDNFKKKQEKKIESSMLSGVGEGEQLRFLFNQVETLIKEEKLEEAEQKLIEMISLDDKNLLAFSELGKLYHFEGKLQEARQTLLYALKLAEVENLKTDQAELNYNLSLIAKDLKDIDGAILSLLKALDKDAKNPRYLDLMLDLCIIKKDKNLALEYLVRIKEVNPENQNILEWEREVGNL</sequence>
<evidence type="ECO:0000313" key="1">
    <source>
        <dbReference type="EMBL" id="PKM91721.1"/>
    </source>
</evidence>
<comment type="caution">
    <text evidence="1">The sequence shown here is derived from an EMBL/GenBank/DDBJ whole genome shotgun (WGS) entry which is preliminary data.</text>
</comment>
<protein>
    <submittedName>
        <fullName evidence="1">Uncharacterized protein</fullName>
    </submittedName>
</protein>
<name>A0A2N2EAH7_9BACT</name>
<accession>A0A2N2EAH7</accession>
<dbReference type="AlphaFoldDB" id="A0A2N2EAH7"/>
<dbReference type="InterPro" id="IPR011990">
    <property type="entry name" value="TPR-like_helical_dom_sf"/>
</dbReference>
<reference evidence="1 2" key="1">
    <citation type="journal article" date="2017" name="ISME J.">
        <title>Potential for microbial H2 and metal transformations associated with novel bacteria and archaea in deep terrestrial subsurface sediments.</title>
        <authorList>
            <person name="Hernsdorf A.W."/>
            <person name="Amano Y."/>
            <person name="Miyakawa K."/>
            <person name="Ise K."/>
            <person name="Suzuki Y."/>
            <person name="Anantharaman K."/>
            <person name="Probst A."/>
            <person name="Burstein D."/>
            <person name="Thomas B.C."/>
            <person name="Banfield J.F."/>
        </authorList>
    </citation>
    <scope>NUCLEOTIDE SEQUENCE [LARGE SCALE GENOMIC DNA]</scope>
    <source>
        <strain evidence="1">HGW-Falkowbacteria-1</strain>
    </source>
</reference>
<dbReference type="Pfam" id="PF13181">
    <property type="entry name" value="TPR_8"/>
    <property type="match status" value="1"/>
</dbReference>
<dbReference type="Gene3D" id="1.25.40.10">
    <property type="entry name" value="Tetratricopeptide repeat domain"/>
    <property type="match status" value="1"/>
</dbReference>
<organism evidence="1 2">
    <name type="scientific">Candidatus Falkowbacteria bacterium HGW-Falkowbacteria-1</name>
    <dbReference type="NCBI Taxonomy" id="2013768"/>
    <lineage>
        <taxon>Bacteria</taxon>
        <taxon>Candidatus Falkowiibacteriota</taxon>
    </lineage>
</organism>
<evidence type="ECO:0000313" key="2">
    <source>
        <dbReference type="Proteomes" id="UP000233517"/>
    </source>
</evidence>
<dbReference type="InterPro" id="IPR019734">
    <property type="entry name" value="TPR_rpt"/>
</dbReference>
<gene>
    <name evidence="1" type="ORF">CVU82_00745</name>
</gene>
<dbReference type="EMBL" id="PHAI01000001">
    <property type="protein sequence ID" value="PKM91721.1"/>
    <property type="molecule type" value="Genomic_DNA"/>
</dbReference>
<dbReference type="Proteomes" id="UP000233517">
    <property type="component" value="Unassembled WGS sequence"/>
</dbReference>